<feature type="chain" id="PRO_5045287183" evidence="8">
    <location>
        <begin position="25"/>
        <end position="423"/>
    </location>
</feature>
<evidence type="ECO:0000259" key="9">
    <source>
        <dbReference type="PROSITE" id="PS52029"/>
    </source>
</evidence>
<protein>
    <submittedName>
        <fullName evidence="10">L,D-transpeptidase family protein</fullName>
    </submittedName>
</protein>
<comment type="pathway">
    <text evidence="1 7">Cell wall biogenesis; peptidoglycan biosynthesis.</text>
</comment>
<feature type="active site" description="Proton donor/acceptor" evidence="7">
    <location>
        <position position="326"/>
    </location>
</feature>
<comment type="similarity">
    <text evidence="2">Belongs to the YkuD family.</text>
</comment>
<proteinExistence type="inferred from homology"/>
<keyword evidence="11" id="KW-1185">Reference proteome</keyword>
<evidence type="ECO:0000256" key="1">
    <source>
        <dbReference type="ARBA" id="ARBA00004752"/>
    </source>
</evidence>
<keyword evidence="4 7" id="KW-0133">Cell shape</keyword>
<organism evidence="10 11">
    <name type="scientific">Sphingomonas brevis</name>
    <dbReference type="NCBI Taxonomy" id="2908206"/>
    <lineage>
        <taxon>Bacteria</taxon>
        <taxon>Pseudomonadati</taxon>
        <taxon>Pseudomonadota</taxon>
        <taxon>Alphaproteobacteria</taxon>
        <taxon>Sphingomonadales</taxon>
        <taxon>Sphingomonadaceae</taxon>
        <taxon>Sphingomonas</taxon>
    </lineage>
</organism>
<keyword evidence="3" id="KW-0808">Transferase</keyword>
<dbReference type="PANTHER" id="PTHR41533">
    <property type="entry name" value="L,D-TRANSPEPTIDASE HI_1667-RELATED"/>
    <property type="match status" value="1"/>
</dbReference>
<evidence type="ECO:0000256" key="2">
    <source>
        <dbReference type="ARBA" id="ARBA00005992"/>
    </source>
</evidence>
<dbReference type="InterPro" id="IPR045380">
    <property type="entry name" value="LD_TPept_scaffold_dom"/>
</dbReference>
<comment type="caution">
    <text evidence="10">The sequence shown here is derived from an EMBL/GenBank/DDBJ whole genome shotgun (WGS) entry which is preliminary data.</text>
</comment>
<keyword evidence="5 7" id="KW-0573">Peptidoglycan synthesis</keyword>
<dbReference type="InterPro" id="IPR005490">
    <property type="entry name" value="LD_TPept_cat_dom"/>
</dbReference>
<accession>A0ABT0S5T2</accession>
<evidence type="ECO:0000256" key="4">
    <source>
        <dbReference type="ARBA" id="ARBA00022960"/>
    </source>
</evidence>
<dbReference type="InterPro" id="IPR052905">
    <property type="entry name" value="LD-transpeptidase_YkuD-like"/>
</dbReference>
<evidence type="ECO:0000313" key="10">
    <source>
        <dbReference type="EMBL" id="MCL6739758.1"/>
    </source>
</evidence>
<keyword evidence="6 7" id="KW-0961">Cell wall biogenesis/degradation</keyword>
<evidence type="ECO:0000256" key="8">
    <source>
        <dbReference type="SAM" id="SignalP"/>
    </source>
</evidence>
<dbReference type="Pfam" id="PF03734">
    <property type="entry name" value="YkuD"/>
    <property type="match status" value="1"/>
</dbReference>
<dbReference type="Pfam" id="PF20142">
    <property type="entry name" value="Scaffold"/>
    <property type="match status" value="1"/>
</dbReference>
<feature type="active site" description="Nucleophile" evidence="7">
    <location>
        <position position="345"/>
    </location>
</feature>
<evidence type="ECO:0000256" key="3">
    <source>
        <dbReference type="ARBA" id="ARBA00022679"/>
    </source>
</evidence>
<gene>
    <name evidence="10" type="ORF">LZ518_01200</name>
</gene>
<dbReference type="PANTHER" id="PTHR41533:SF1">
    <property type="entry name" value="L,D-TRANSPEPTIDASE YCBB-RELATED"/>
    <property type="match status" value="1"/>
</dbReference>
<dbReference type="SUPFAM" id="SSF141523">
    <property type="entry name" value="L,D-transpeptidase catalytic domain-like"/>
    <property type="match status" value="1"/>
</dbReference>
<dbReference type="EMBL" id="JAMGBB010000001">
    <property type="protein sequence ID" value="MCL6739758.1"/>
    <property type="molecule type" value="Genomic_DNA"/>
</dbReference>
<name>A0ABT0S5T2_9SPHN</name>
<sequence>MLAVASLLALAPVQPALASRAALAAEKIDPASGPQWVTSDQRAASHFLALLQTSDLDGLDPARFKLKPMLKALRSASEGKLKAVDRANALFDRALVDYVTALRSTPSKEWAIVDRGAVPAAPSASALLAQAAAAPSLERWVDAMPFMHPSYADLRRAVAAARNSGDARAEAVLRVNLNRVRILPSSGRYVLVNIAAQRLYMYEDGRPADSMKVVVGQGRDDRKTPMMAGALTYASLNPYWNVPPDLVGDDVGIYVQKYGLGYLKSRGYQVLSDWGENPAVIDPATVDWQAVNDGKVRVRVRQLPGPRNVLGKIKYTFPNPYGVYLHDTSQPQLLTHEVRLFSGGCIRLEDAARLGRWLFGRSLKAASEEPDIKVPLDKPVPIYVAYLTAVPDGTSITYLEDVYGWDAKRLTESGAGSSLVAAN</sequence>
<feature type="signal peptide" evidence="8">
    <location>
        <begin position="1"/>
        <end position="24"/>
    </location>
</feature>
<evidence type="ECO:0000256" key="7">
    <source>
        <dbReference type="PROSITE-ProRule" id="PRU01373"/>
    </source>
</evidence>
<dbReference type="Proteomes" id="UP001165383">
    <property type="component" value="Unassembled WGS sequence"/>
</dbReference>
<dbReference type="PROSITE" id="PS52029">
    <property type="entry name" value="LD_TPASE"/>
    <property type="match status" value="1"/>
</dbReference>
<feature type="domain" description="L,D-TPase catalytic" evidence="9">
    <location>
        <begin position="188"/>
        <end position="383"/>
    </location>
</feature>
<keyword evidence="8" id="KW-0732">Signal</keyword>
<dbReference type="CDD" id="cd16913">
    <property type="entry name" value="YkuD_like"/>
    <property type="match status" value="1"/>
</dbReference>
<dbReference type="RefSeq" id="WP_249914233.1">
    <property type="nucleotide sequence ID" value="NZ_JAMGBB010000001.1"/>
</dbReference>
<evidence type="ECO:0000313" key="11">
    <source>
        <dbReference type="Proteomes" id="UP001165383"/>
    </source>
</evidence>
<dbReference type="InterPro" id="IPR038063">
    <property type="entry name" value="Transpep_catalytic_dom"/>
</dbReference>
<evidence type="ECO:0000256" key="6">
    <source>
        <dbReference type="ARBA" id="ARBA00023316"/>
    </source>
</evidence>
<dbReference type="Gene3D" id="2.40.440.10">
    <property type="entry name" value="L,D-transpeptidase catalytic domain-like"/>
    <property type="match status" value="1"/>
</dbReference>
<reference evidence="10" key="1">
    <citation type="submission" date="2022-05" db="EMBL/GenBank/DDBJ databases">
        <authorList>
            <person name="Jo J.-H."/>
            <person name="Im W.-T."/>
        </authorList>
    </citation>
    <scope>NUCLEOTIDE SEQUENCE</scope>
    <source>
        <strain evidence="10">RB56-2</strain>
    </source>
</reference>
<evidence type="ECO:0000256" key="5">
    <source>
        <dbReference type="ARBA" id="ARBA00022984"/>
    </source>
</evidence>